<reference evidence="1 2" key="1">
    <citation type="submission" date="2019-09" db="EMBL/GenBank/DDBJ databases">
        <title>Genomic sequencing of 4 copper resistant soil isolates.</title>
        <authorList>
            <person name="Havryliuk O."/>
        </authorList>
    </citation>
    <scope>NUCLEOTIDE SEQUENCE [LARGE SCALE GENOMIC DNA]</scope>
    <source>
        <strain evidence="1 2">UKR4</strain>
    </source>
</reference>
<dbReference type="EMBL" id="VWXT01000160">
    <property type="protein sequence ID" value="KAA6180818.1"/>
    <property type="molecule type" value="Genomic_DNA"/>
</dbReference>
<dbReference type="AlphaFoldDB" id="A0A5M8F7L8"/>
<proteinExistence type="predicted"/>
<gene>
    <name evidence="1" type="ORF">F3K53_11465</name>
</gene>
<sequence length="65" mass="7450">MPEEQKGMDLDELLDPDELQLLMVEAAKRGMTPAELAKHGIQQELTRRTRPRAMSGTIQAFRRKD</sequence>
<accession>A0A5M8F7L8</accession>
<comment type="caution">
    <text evidence="1">The sequence shown here is derived from an EMBL/GenBank/DDBJ whole genome shotgun (WGS) entry which is preliminary data.</text>
</comment>
<evidence type="ECO:0000313" key="2">
    <source>
        <dbReference type="Proteomes" id="UP000323909"/>
    </source>
</evidence>
<evidence type="ECO:0000313" key="1">
    <source>
        <dbReference type="EMBL" id="KAA6180818.1"/>
    </source>
</evidence>
<name>A0A5M8F7L8_PSEVE</name>
<dbReference type="Proteomes" id="UP000323909">
    <property type="component" value="Unassembled WGS sequence"/>
</dbReference>
<dbReference type="RefSeq" id="WP_150054853.1">
    <property type="nucleotide sequence ID" value="NZ_VWXT01000160.1"/>
</dbReference>
<organism evidence="1 2">
    <name type="scientific">Pseudomonas veronii</name>
    <dbReference type="NCBI Taxonomy" id="76761"/>
    <lineage>
        <taxon>Bacteria</taxon>
        <taxon>Pseudomonadati</taxon>
        <taxon>Pseudomonadota</taxon>
        <taxon>Gammaproteobacteria</taxon>
        <taxon>Pseudomonadales</taxon>
        <taxon>Pseudomonadaceae</taxon>
        <taxon>Pseudomonas</taxon>
    </lineage>
</organism>
<protein>
    <submittedName>
        <fullName evidence="1">Uncharacterized protein</fullName>
    </submittedName>
</protein>